<dbReference type="AlphaFoldDB" id="A0A542W101"/>
<reference evidence="1 2" key="1">
    <citation type="submission" date="2019-06" db="EMBL/GenBank/DDBJ databases">
        <title>Genome sequencing of Zymomonas mobilis strains for genetic engineering and biofuel applications.</title>
        <authorList>
            <person name="Teravest M."/>
        </authorList>
    </citation>
    <scope>NUCLEOTIDE SEQUENCE [LARGE SCALE GENOMIC DNA]</scope>
    <source>
        <strain evidence="1 2">AN0101</strain>
    </source>
</reference>
<evidence type="ECO:0000313" key="1">
    <source>
        <dbReference type="EMBL" id="TQL17247.1"/>
    </source>
</evidence>
<name>A0A542W101_ZYMMB</name>
<sequence length="39" mass="4691">MILKKGCIFSKPCEIFYISYEEEYFLGMLRSSWMKAIFS</sequence>
<proteinExistence type="predicted"/>
<protein>
    <submittedName>
        <fullName evidence="1">Uncharacterized protein</fullName>
    </submittedName>
</protein>
<dbReference type="Proteomes" id="UP000316887">
    <property type="component" value="Unassembled WGS sequence"/>
</dbReference>
<dbReference type="EMBL" id="VFOF01000001">
    <property type="protein sequence ID" value="TQL17247.1"/>
    <property type="molecule type" value="Genomic_DNA"/>
</dbReference>
<evidence type="ECO:0000313" key="2">
    <source>
        <dbReference type="Proteomes" id="UP000316887"/>
    </source>
</evidence>
<accession>A0A542W101</accession>
<gene>
    <name evidence="1" type="ORF">FBY58_0817</name>
</gene>
<comment type="caution">
    <text evidence="1">The sequence shown here is derived from an EMBL/GenBank/DDBJ whole genome shotgun (WGS) entry which is preliminary data.</text>
</comment>
<organism evidence="1 2">
    <name type="scientific">Zymomonas mobilis</name>
    <dbReference type="NCBI Taxonomy" id="542"/>
    <lineage>
        <taxon>Bacteria</taxon>
        <taxon>Pseudomonadati</taxon>
        <taxon>Pseudomonadota</taxon>
        <taxon>Alphaproteobacteria</taxon>
        <taxon>Sphingomonadales</taxon>
        <taxon>Zymomonadaceae</taxon>
        <taxon>Zymomonas</taxon>
    </lineage>
</organism>